<organism evidence="2">
    <name type="scientific">Salmonella enterica subsp. salamae serovar 48:d:z6</name>
    <dbReference type="NCBI Taxonomy" id="1151170"/>
    <lineage>
        <taxon>Bacteria</taxon>
        <taxon>Pseudomonadati</taxon>
        <taxon>Pseudomonadota</taxon>
        <taxon>Gammaproteobacteria</taxon>
        <taxon>Enterobacterales</taxon>
        <taxon>Enterobacteriaceae</taxon>
        <taxon>Salmonella</taxon>
    </lineage>
</organism>
<accession>A0A701VAU7</accession>
<evidence type="ECO:0000259" key="1">
    <source>
        <dbReference type="PROSITE" id="PS50943"/>
    </source>
</evidence>
<dbReference type="PROSITE" id="PS50943">
    <property type="entry name" value="HTH_CROC1"/>
    <property type="match status" value="1"/>
</dbReference>
<dbReference type="SMART" id="SM00530">
    <property type="entry name" value="HTH_XRE"/>
    <property type="match status" value="1"/>
</dbReference>
<dbReference type="InterPro" id="IPR001387">
    <property type="entry name" value="Cro/C1-type_HTH"/>
</dbReference>
<dbReference type="SUPFAM" id="SSF47413">
    <property type="entry name" value="lambda repressor-like DNA-binding domains"/>
    <property type="match status" value="1"/>
</dbReference>
<dbReference type="Pfam" id="PF01381">
    <property type="entry name" value="HTH_3"/>
    <property type="match status" value="1"/>
</dbReference>
<proteinExistence type="predicted"/>
<dbReference type="Gene3D" id="1.10.260.40">
    <property type="entry name" value="lambda repressor-like DNA-binding domains"/>
    <property type="match status" value="1"/>
</dbReference>
<dbReference type="EMBL" id="DAAMGE010000035">
    <property type="protein sequence ID" value="HAC6543891.1"/>
    <property type="molecule type" value="Genomic_DNA"/>
</dbReference>
<evidence type="ECO:0000313" key="3">
    <source>
        <dbReference type="EMBL" id="HAE3252824.1"/>
    </source>
</evidence>
<comment type="caution">
    <text evidence="2">The sequence shown here is derived from an EMBL/GenBank/DDBJ whole genome shotgun (WGS) entry which is preliminary data.</text>
</comment>
<name>A0A701VAU7_SALER</name>
<reference evidence="2" key="1">
    <citation type="journal article" date="2018" name="Genome Biol.">
        <title>SKESA: strategic k-mer extension for scrupulous assemblies.</title>
        <authorList>
            <person name="Souvorov A."/>
            <person name="Agarwala R."/>
            <person name="Lipman D.J."/>
        </authorList>
    </citation>
    <scope>NUCLEOTIDE SEQUENCE</scope>
    <source>
        <strain evidence="2">3749-68</strain>
        <strain evidence="3">5202-64</strain>
    </source>
</reference>
<sequence length="155" mass="17288">MTKVKQHFTNKSNIACLPTSKAIIYNEAMSDNTLTNGLISRLAELNKKGFSKTEMARVAGVSKQAVSSWFKTGRISKSSALAIADAAGVSVPWLLGEDVGEKDGLKPDEQRLLELYRQLPEEEQQNILRIVSLRLKELDELYAKYMGRRIKGDTD</sequence>
<reference evidence="2" key="2">
    <citation type="submission" date="2018-07" db="EMBL/GenBank/DDBJ databases">
        <authorList>
            <consortium name="NCBI Pathogen Detection Project"/>
        </authorList>
    </citation>
    <scope>NUCLEOTIDE SEQUENCE</scope>
    <source>
        <strain evidence="2">3749-68</strain>
        <strain evidence="3">5202-64</strain>
    </source>
</reference>
<dbReference type="AlphaFoldDB" id="A0A701VAU7"/>
<gene>
    <name evidence="2" type="ORF">G0B47_22010</name>
    <name evidence="3" type="ORF">GND67_004767</name>
</gene>
<dbReference type="CDD" id="cd00093">
    <property type="entry name" value="HTH_XRE"/>
    <property type="match status" value="1"/>
</dbReference>
<evidence type="ECO:0000313" key="2">
    <source>
        <dbReference type="EMBL" id="HAC6543891.1"/>
    </source>
</evidence>
<protein>
    <submittedName>
        <fullName evidence="2">Helix-turn-helix domain-containing protein</fullName>
    </submittedName>
</protein>
<dbReference type="EMBL" id="DAARNL010000054">
    <property type="protein sequence ID" value="HAE3252824.1"/>
    <property type="molecule type" value="Genomic_DNA"/>
</dbReference>
<dbReference type="GO" id="GO:0003677">
    <property type="term" value="F:DNA binding"/>
    <property type="evidence" value="ECO:0007669"/>
    <property type="project" value="InterPro"/>
</dbReference>
<dbReference type="InterPro" id="IPR010982">
    <property type="entry name" value="Lambda_DNA-bd_dom_sf"/>
</dbReference>
<feature type="domain" description="HTH cro/C1-type" evidence="1">
    <location>
        <begin position="46"/>
        <end position="94"/>
    </location>
</feature>